<organism evidence="1 2">
    <name type="scientific">Streptomyces flaveolus</name>
    <dbReference type="NCBI Taxonomy" id="67297"/>
    <lineage>
        <taxon>Bacteria</taxon>
        <taxon>Bacillati</taxon>
        <taxon>Actinomycetota</taxon>
        <taxon>Actinomycetes</taxon>
        <taxon>Kitasatosporales</taxon>
        <taxon>Streptomycetaceae</taxon>
        <taxon>Streptomyces</taxon>
    </lineage>
</organism>
<proteinExistence type="predicted"/>
<sequence length="66" mass="7767">MDESSGKRRCKHPSHRDGRRIETLQRLQKWVHRQGRDVPGEFLQGMAYKLGSGAVTLLILWWEARH</sequence>
<evidence type="ECO:0000313" key="2">
    <source>
        <dbReference type="Proteomes" id="UP001490330"/>
    </source>
</evidence>
<accession>A0ABV1VCU4</accession>
<comment type="caution">
    <text evidence="1">The sequence shown here is derived from an EMBL/GenBank/DDBJ whole genome shotgun (WGS) entry which is preliminary data.</text>
</comment>
<dbReference type="EMBL" id="JBEPCV010000005">
    <property type="protein sequence ID" value="MER6903830.1"/>
    <property type="molecule type" value="Genomic_DNA"/>
</dbReference>
<dbReference type="Proteomes" id="UP001490330">
    <property type="component" value="Unassembled WGS sequence"/>
</dbReference>
<protein>
    <submittedName>
        <fullName evidence="1">Uncharacterized protein</fullName>
    </submittedName>
</protein>
<evidence type="ECO:0000313" key="1">
    <source>
        <dbReference type="EMBL" id="MER6903830.1"/>
    </source>
</evidence>
<dbReference type="RefSeq" id="WP_350715467.1">
    <property type="nucleotide sequence ID" value="NZ_JBEPCO010000002.1"/>
</dbReference>
<keyword evidence="2" id="KW-1185">Reference proteome</keyword>
<gene>
    <name evidence="1" type="ORF">ABT322_08580</name>
</gene>
<reference evidence="1 2" key="1">
    <citation type="submission" date="2024-06" db="EMBL/GenBank/DDBJ databases">
        <title>The Natural Products Discovery Center: Release of the First 8490 Sequenced Strains for Exploring Actinobacteria Biosynthetic Diversity.</title>
        <authorList>
            <person name="Kalkreuter E."/>
            <person name="Kautsar S.A."/>
            <person name="Yang D."/>
            <person name="Bader C.D."/>
            <person name="Teijaro C.N."/>
            <person name="Fluegel L."/>
            <person name="Davis C.M."/>
            <person name="Simpson J.R."/>
            <person name="Lauterbach L."/>
            <person name="Steele A.D."/>
            <person name="Gui C."/>
            <person name="Meng S."/>
            <person name="Li G."/>
            <person name="Viehrig K."/>
            <person name="Ye F."/>
            <person name="Su P."/>
            <person name="Kiefer A.F."/>
            <person name="Nichols A."/>
            <person name="Cepeda A.J."/>
            <person name="Yan W."/>
            <person name="Fan B."/>
            <person name="Jiang Y."/>
            <person name="Adhikari A."/>
            <person name="Zheng C.-J."/>
            <person name="Schuster L."/>
            <person name="Cowan T.M."/>
            <person name="Smanski M.J."/>
            <person name="Chevrette M.G."/>
            <person name="De Carvalho L.P.S."/>
            <person name="Shen B."/>
        </authorList>
    </citation>
    <scope>NUCLEOTIDE SEQUENCE [LARGE SCALE GENOMIC DNA]</scope>
    <source>
        <strain evidence="1 2">NPDC000632</strain>
    </source>
</reference>
<name>A0ABV1VCU4_9ACTN</name>